<evidence type="ECO:0000256" key="2">
    <source>
        <dbReference type="ARBA" id="ARBA00004167"/>
    </source>
</evidence>
<accession>A0A9D4UDB0</accession>
<dbReference type="SMART" id="SM00184">
    <property type="entry name" value="RING"/>
    <property type="match status" value="1"/>
</dbReference>
<evidence type="ECO:0000256" key="12">
    <source>
        <dbReference type="ARBA" id="ARBA00023136"/>
    </source>
</evidence>
<feature type="region of interest" description="Disordered" evidence="15">
    <location>
        <begin position="255"/>
        <end position="315"/>
    </location>
</feature>
<name>A0A9D4UDB0_ADICA</name>
<comment type="catalytic activity">
    <reaction evidence="1">
        <text>S-ubiquitinyl-[E2 ubiquitin-conjugating enzyme]-L-cysteine + [acceptor protein]-L-lysine = [E2 ubiquitin-conjugating enzyme]-L-cysteine + N(6)-ubiquitinyl-[acceptor protein]-L-lysine.</text>
        <dbReference type="EC" id="2.3.2.27"/>
    </reaction>
</comment>
<feature type="compositionally biased region" description="Low complexity" evidence="15">
    <location>
        <begin position="265"/>
        <end position="274"/>
    </location>
</feature>
<evidence type="ECO:0000259" key="17">
    <source>
        <dbReference type="PROSITE" id="PS50089"/>
    </source>
</evidence>
<sequence length="315" mass="34986">QYTLNSKMMVAAIVVLFVVVFFILILHIYAKWFWRRTPNRRHGSWRRRSRLHFTGEEPHAANRSVGLDKSIIEALPIFSYKIPSSEEEPLLECAVCLCEFEENEKGRLLPSCKHSFHSECIDMWFHSHTTCPLCRTVVAIIYEENPAETPDQSISADGSTSPLPLLQHGSSSHMHSSHNDSTLPPTQSYPNNMLFWGDHNHVSSQLSSPGLGTGGSASTRSLPQIMIEIPRRAEGLATPRCLSLSLSRCPSVEADEACSSQPLKSPSIRMSIRRLLSRERSRGRMRVSPSVGGGQAGQGDGQHEEEAALTSQQAV</sequence>
<evidence type="ECO:0000256" key="16">
    <source>
        <dbReference type="SAM" id="Phobius"/>
    </source>
</evidence>
<keyword evidence="10" id="KW-0862">Zinc</keyword>
<protein>
    <recommendedName>
        <fullName evidence="4">RING-type E3 ubiquitin transferase</fullName>
        <ecNumber evidence="4">2.3.2.27</ecNumber>
    </recommendedName>
</protein>
<evidence type="ECO:0000256" key="8">
    <source>
        <dbReference type="ARBA" id="ARBA00022771"/>
    </source>
</evidence>
<evidence type="ECO:0000256" key="9">
    <source>
        <dbReference type="ARBA" id="ARBA00022786"/>
    </source>
</evidence>
<keyword evidence="9" id="KW-0833">Ubl conjugation pathway</keyword>
<evidence type="ECO:0000256" key="5">
    <source>
        <dbReference type="ARBA" id="ARBA00022679"/>
    </source>
</evidence>
<evidence type="ECO:0000313" key="18">
    <source>
        <dbReference type="EMBL" id="KAI5065685.1"/>
    </source>
</evidence>
<evidence type="ECO:0000256" key="1">
    <source>
        <dbReference type="ARBA" id="ARBA00000900"/>
    </source>
</evidence>
<keyword evidence="8 14" id="KW-0863">Zinc-finger</keyword>
<dbReference type="Proteomes" id="UP000886520">
    <property type="component" value="Chromosome 19"/>
</dbReference>
<evidence type="ECO:0000256" key="11">
    <source>
        <dbReference type="ARBA" id="ARBA00022989"/>
    </source>
</evidence>
<reference evidence="18" key="1">
    <citation type="submission" date="2021-01" db="EMBL/GenBank/DDBJ databases">
        <title>Adiantum capillus-veneris genome.</title>
        <authorList>
            <person name="Fang Y."/>
            <person name="Liao Q."/>
        </authorList>
    </citation>
    <scope>NUCLEOTIDE SEQUENCE</scope>
    <source>
        <strain evidence="18">H3</strain>
        <tissue evidence="18">Leaf</tissue>
    </source>
</reference>
<keyword evidence="19" id="KW-1185">Reference proteome</keyword>
<evidence type="ECO:0000313" key="19">
    <source>
        <dbReference type="Proteomes" id="UP000886520"/>
    </source>
</evidence>
<dbReference type="Gene3D" id="3.30.40.10">
    <property type="entry name" value="Zinc/RING finger domain, C3HC4 (zinc finger)"/>
    <property type="match status" value="1"/>
</dbReference>
<keyword evidence="5" id="KW-0808">Transferase</keyword>
<gene>
    <name evidence="18" type="ORF">GOP47_0020380</name>
</gene>
<dbReference type="CDD" id="cd16461">
    <property type="entry name" value="RING-H2_EL5-like"/>
    <property type="match status" value="1"/>
</dbReference>
<evidence type="ECO:0000256" key="13">
    <source>
        <dbReference type="ARBA" id="ARBA00024209"/>
    </source>
</evidence>
<dbReference type="InterPro" id="IPR013083">
    <property type="entry name" value="Znf_RING/FYVE/PHD"/>
</dbReference>
<proteinExistence type="inferred from homology"/>
<dbReference type="EMBL" id="JABFUD020000019">
    <property type="protein sequence ID" value="KAI5065685.1"/>
    <property type="molecule type" value="Genomic_DNA"/>
</dbReference>
<keyword evidence="6 16" id="KW-0812">Transmembrane</keyword>
<feature type="transmembrane region" description="Helical" evidence="16">
    <location>
        <begin position="12"/>
        <end position="34"/>
    </location>
</feature>
<dbReference type="PANTHER" id="PTHR45768">
    <property type="entry name" value="E3 UBIQUITIN-PROTEIN LIGASE RNF13-LIKE"/>
    <property type="match status" value="1"/>
</dbReference>
<dbReference type="Pfam" id="PF13639">
    <property type="entry name" value="zf-RING_2"/>
    <property type="match status" value="1"/>
</dbReference>
<keyword evidence="7" id="KW-0479">Metal-binding</keyword>
<dbReference type="SUPFAM" id="SSF57850">
    <property type="entry name" value="RING/U-box"/>
    <property type="match status" value="1"/>
</dbReference>
<dbReference type="GO" id="GO:0061630">
    <property type="term" value="F:ubiquitin protein ligase activity"/>
    <property type="evidence" value="ECO:0007669"/>
    <property type="project" value="UniProtKB-EC"/>
</dbReference>
<organism evidence="18 19">
    <name type="scientific">Adiantum capillus-veneris</name>
    <name type="common">Maidenhair fern</name>
    <dbReference type="NCBI Taxonomy" id="13818"/>
    <lineage>
        <taxon>Eukaryota</taxon>
        <taxon>Viridiplantae</taxon>
        <taxon>Streptophyta</taxon>
        <taxon>Embryophyta</taxon>
        <taxon>Tracheophyta</taxon>
        <taxon>Polypodiopsida</taxon>
        <taxon>Polypodiidae</taxon>
        <taxon>Polypodiales</taxon>
        <taxon>Pteridineae</taxon>
        <taxon>Pteridaceae</taxon>
        <taxon>Vittarioideae</taxon>
        <taxon>Adiantum</taxon>
    </lineage>
</organism>
<feature type="compositionally biased region" description="Gly residues" evidence="15">
    <location>
        <begin position="291"/>
        <end position="300"/>
    </location>
</feature>
<keyword evidence="11 16" id="KW-1133">Transmembrane helix</keyword>
<dbReference type="PROSITE" id="PS50089">
    <property type="entry name" value="ZF_RING_2"/>
    <property type="match status" value="1"/>
</dbReference>
<dbReference type="InterPro" id="IPR001841">
    <property type="entry name" value="Znf_RING"/>
</dbReference>
<comment type="subcellular location">
    <subcellularLocation>
        <location evidence="2">Membrane</location>
        <topology evidence="2">Single-pass membrane protein</topology>
    </subcellularLocation>
</comment>
<evidence type="ECO:0000256" key="14">
    <source>
        <dbReference type="PROSITE-ProRule" id="PRU00175"/>
    </source>
</evidence>
<comment type="pathway">
    <text evidence="3">Protein modification; protein ubiquitination.</text>
</comment>
<dbReference type="FunFam" id="3.30.40.10:FF:000187">
    <property type="entry name" value="E3 ubiquitin-protein ligase ATL6"/>
    <property type="match status" value="1"/>
</dbReference>
<evidence type="ECO:0000256" key="10">
    <source>
        <dbReference type="ARBA" id="ARBA00022833"/>
    </source>
</evidence>
<evidence type="ECO:0000256" key="4">
    <source>
        <dbReference type="ARBA" id="ARBA00012483"/>
    </source>
</evidence>
<feature type="compositionally biased region" description="Polar residues" evidence="15">
    <location>
        <begin position="150"/>
        <end position="162"/>
    </location>
</feature>
<comment type="caution">
    <text evidence="18">The sequence shown here is derived from an EMBL/GenBank/DDBJ whole genome shotgun (WGS) entry which is preliminary data.</text>
</comment>
<dbReference type="GO" id="GO:0008270">
    <property type="term" value="F:zinc ion binding"/>
    <property type="evidence" value="ECO:0007669"/>
    <property type="project" value="UniProtKB-KW"/>
</dbReference>
<feature type="non-terminal residue" evidence="18">
    <location>
        <position position="1"/>
    </location>
</feature>
<evidence type="ECO:0000256" key="7">
    <source>
        <dbReference type="ARBA" id="ARBA00022723"/>
    </source>
</evidence>
<evidence type="ECO:0000256" key="6">
    <source>
        <dbReference type="ARBA" id="ARBA00022692"/>
    </source>
</evidence>
<feature type="domain" description="RING-type" evidence="17">
    <location>
        <begin position="93"/>
        <end position="135"/>
    </location>
</feature>
<dbReference type="PANTHER" id="PTHR45768:SF18">
    <property type="entry name" value="RING-H2 FINGER PROTEIN ATL47-RELATED"/>
    <property type="match status" value="1"/>
</dbReference>
<dbReference type="AlphaFoldDB" id="A0A9D4UDB0"/>
<evidence type="ECO:0000256" key="15">
    <source>
        <dbReference type="SAM" id="MobiDB-lite"/>
    </source>
</evidence>
<dbReference type="EC" id="2.3.2.27" evidence="4"/>
<dbReference type="OrthoDB" id="8062037at2759"/>
<evidence type="ECO:0000256" key="3">
    <source>
        <dbReference type="ARBA" id="ARBA00004906"/>
    </source>
</evidence>
<comment type="similarity">
    <text evidence="13">Belongs to the RING-type zinc finger family. ATL subfamily.</text>
</comment>
<feature type="region of interest" description="Disordered" evidence="15">
    <location>
        <begin position="149"/>
        <end position="184"/>
    </location>
</feature>
<dbReference type="GO" id="GO:0016020">
    <property type="term" value="C:membrane"/>
    <property type="evidence" value="ECO:0007669"/>
    <property type="project" value="UniProtKB-SubCell"/>
</dbReference>
<keyword evidence="12 16" id="KW-0472">Membrane</keyword>